<dbReference type="SUPFAM" id="SSF56219">
    <property type="entry name" value="DNase I-like"/>
    <property type="match status" value="1"/>
</dbReference>
<proteinExistence type="predicted"/>
<evidence type="ECO:0000259" key="1">
    <source>
        <dbReference type="PROSITE" id="PS50878"/>
    </source>
</evidence>
<dbReference type="GO" id="GO:0071897">
    <property type="term" value="P:DNA biosynthetic process"/>
    <property type="evidence" value="ECO:0007669"/>
    <property type="project" value="UniProtKB-ARBA"/>
</dbReference>
<accession>A0A1B6LWG4</accession>
<evidence type="ECO:0000313" key="2">
    <source>
        <dbReference type="EMBL" id="JAT27994.1"/>
    </source>
</evidence>
<feature type="domain" description="Reverse transcriptase" evidence="1">
    <location>
        <begin position="541"/>
        <end position="799"/>
    </location>
</feature>
<dbReference type="EMBL" id="GEBQ01011983">
    <property type="protein sequence ID" value="JAT27994.1"/>
    <property type="molecule type" value="Transcribed_RNA"/>
</dbReference>
<gene>
    <name evidence="2" type="ORF">g.34822</name>
</gene>
<sequence>MHYRQPFKFGATCSWGGRENFCGKRLVVTSSSTTLETSLSLGQSFVNLSVVDSSCNPGKSGGEMWVKVLHLNIQSMRNKLHELAVLLDEADCDVLLVNEHWLLYDEVTLYVPRGYKLAAAYCRDEPYGGSSILLKEHFSFEIIDISHLTSTRFLEAVCIYVGNLNVIFVSLYRTPDTNSNTFFNYLESLLHFVCDKKPKSYIVLGADFNIDFLMDKDVETVTLVNLLKSFDLYHANSIPTRQKRLIDNIVTNIDKNCFESSLWNYQISDHGIINFKFCVTSMPSQVKHISFRKSKETDFNLFVQHLSKFDWHALYKIDDSNVAFEFFVNNLKTLYDFFCPRVQKTIKVQSHKKAVNSKWFDETCHRMRNIVNTLRDMLKIPTYRNNAALKNCYNVQRRRYREKIKDAKIKCNDEFINNASNKCLAAWNVIKSESGNHFKKDNLLPLITPEQFNDHYINIGKGILLRQQIMSNSSISYDEFLKKAKSSPVNFLWNKVNEQQVFAVVKALKSSNCEDIFGFSNKIIKLIVSFIIKPLTYVINLSLSFSHFPDCLKISKSIPLFKKGDRTCMDNYRTITIVSVFSKILETCAKEQILEFLDVNKILSSSQFGFRPGYSTVKALDDVVSQILSGFEAHEYLGMTLLDLSKAFDSISHDILLNKLEYYGIRNDQLSFFRAYLCGRLHMVCVGDQYSSRKEVLAGVPQGSVLGPLLFILYMNDLPISLSCKTILYADDTSLIVKDNYLASVLSDMNRVVNKASLWLESNLLRINESKTELILFSLRHFEIDDDISKPVKLLGVSLDHKLVWDEHTNNLTSKLSRVCFLLKKLKSCVSNDLMKTAYFSFFHSHLLYANMLWGNSVGADRIFIWQKRALRIMFGLGYRESCRNYFTSYNIMTVPCIFIFQNLIYVRENITNFIKFTNVHNYHTRHANDLVLPVVRLEKYAKSHKYLQIKFFNKLPEAWRLLNIKEFKTKVSKWMIRQAFYSVEEFLNS</sequence>
<dbReference type="CDD" id="cd01650">
    <property type="entry name" value="RT_nLTR_like"/>
    <property type="match status" value="1"/>
</dbReference>
<dbReference type="AlphaFoldDB" id="A0A1B6LWG4"/>
<dbReference type="InterPro" id="IPR043502">
    <property type="entry name" value="DNA/RNA_pol_sf"/>
</dbReference>
<dbReference type="PANTHER" id="PTHR33332">
    <property type="entry name" value="REVERSE TRANSCRIPTASE DOMAIN-CONTAINING PROTEIN"/>
    <property type="match status" value="1"/>
</dbReference>
<dbReference type="InterPro" id="IPR036691">
    <property type="entry name" value="Endo/exonu/phosph_ase_sf"/>
</dbReference>
<dbReference type="PROSITE" id="PS50878">
    <property type="entry name" value="RT_POL"/>
    <property type="match status" value="1"/>
</dbReference>
<dbReference type="InterPro" id="IPR000477">
    <property type="entry name" value="RT_dom"/>
</dbReference>
<protein>
    <recommendedName>
        <fullName evidence="1">Reverse transcriptase domain-containing protein</fullName>
    </recommendedName>
</protein>
<organism evidence="2">
    <name type="scientific">Graphocephala atropunctata</name>
    <dbReference type="NCBI Taxonomy" id="36148"/>
    <lineage>
        <taxon>Eukaryota</taxon>
        <taxon>Metazoa</taxon>
        <taxon>Ecdysozoa</taxon>
        <taxon>Arthropoda</taxon>
        <taxon>Hexapoda</taxon>
        <taxon>Insecta</taxon>
        <taxon>Pterygota</taxon>
        <taxon>Neoptera</taxon>
        <taxon>Paraneoptera</taxon>
        <taxon>Hemiptera</taxon>
        <taxon>Auchenorrhyncha</taxon>
        <taxon>Membracoidea</taxon>
        <taxon>Cicadellidae</taxon>
        <taxon>Cicadellinae</taxon>
        <taxon>Cicadellini</taxon>
        <taxon>Graphocephala</taxon>
    </lineage>
</organism>
<dbReference type="Gene3D" id="3.60.10.10">
    <property type="entry name" value="Endonuclease/exonuclease/phosphatase"/>
    <property type="match status" value="1"/>
</dbReference>
<dbReference type="Pfam" id="PF00078">
    <property type="entry name" value="RVT_1"/>
    <property type="match status" value="1"/>
</dbReference>
<reference evidence="2" key="1">
    <citation type="submission" date="2015-11" db="EMBL/GenBank/DDBJ databases">
        <title>De novo transcriptome assembly of four potential Pierce s Disease insect vectors from Arizona vineyards.</title>
        <authorList>
            <person name="Tassone E.E."/>
        </authorList>
    </citation>
    <scope>NUCLEOTIDE SEQUENCE</scope>
</reference>
<dbReference type="SUPFAM" id="SSF56672">
    <property type="entry name" value="DNA/RNA polymerases"/>
    <property type="match status" value="1"/>
</dbReference>
<name>A0A1B6LWG4_9HEMI</name>